<dbReference type="Pfam" id="PF01381">
    <property type="entry name" value="HTH_3"/>
    <property type="match status" value="1"/>
</dbReference>
<evidence type="ECO:0000256" key="3">
    <source>
        <dbReference type="ARBA" id="ARBA00023163"/>
    </source>
</evidence>
<dbReference type="RefSeq" id="WP_204119813.1">
    <property type="nucleotide sequence ID" value="NZ_BOLV01000029.1"/>
</dbReference>
<dbReference type="SUPFAM" id="SSF47413">
    <property type="entry name" value="lambda repressor-like DNA-binding domains"/>
    <property type="match status" value="1"/>
</dbReference>
<dbReference type="PROSITE" id="PS50943">
    <property type="entry name" value="HTH_CROC1"/>
    <property type="match status" value="1"/>
</dbReference>
<name>A0ABW4BDY1_9LACO</name>
<dbReference type="Gene3D" id="2.10.109.10">
    <property type="entry name" value="Umud Fragment, subunit A"/>
    <property type="match status" value="1"/>
</dbReference>
<dbReference type="InterPro" id="IPR039418">
    <property type="entry name" value="LexA-like"/>
</dbReference>
<keyword evidence="2" id="KW-0238">DNA-binding</keyword>
<dbReference type="SUPFAM" id="SSF51306">
    <property type="entry name" value="LexA/Signal peptidase"/>
    <property type="match status" value="1"/>
</dbReference>
<feature type="domain" description="HTH cro/C1-type" evidence="4">
    <location>
        <begin position="16"/>
        <end position="70"/>
    </location>
</feature>
<dbReference type="PANTHER" id="PTHR40661">
    <property type="match status" value="1"/>
</dbReference>
<sequence>MSTTDLGNKKIFSNNLQTFIDRQNLTVPQLAEKLGIKYTTFRDWVKGNTYPRIDKIELLADYFGVKKSALVEHHDNGVPLPIHSYPYIPAAISAGTPATVDAITPDQLEQVAIPDAVMGKWAGHSDISLMRANGDSMNRVIPNGSLIGVRKVDEISDLKNGDIVVFDCDGEYAVKRFFNDKQNRTYIFQPDSDRDGFFPVTHSYDDEDLVAIVGKVVMYVVELS</sequence>
<dbReference type="InterPro" id="IPR036286">
    <property type="entry name" value="LexA/Signal_pep-like_sf"/>
</dbReference>
<dbReference type="EMBL" id="JBHTOA010000022">
    <property type="protein sequence ID" value="MFD1398675.1"/>
    <property type="molecule type" value="Genomic_DNA"/>
</dbReference>
<evidence type="ECO:0000259" key="4">
    <source>
        <dbReference type="PROSITE" id="PS50943"/>
    </source>
</evidence>
<dbReference type="Proteomes" id="UP001597199">
    <property type="component" value="Unassembled WGS sequence"/>
</dbReference>
<accession>A0ABW4BDY1</accession>
<dbReference type="InterPro" id="IPR015927">
    <property type="entry name" value="Peptidase_S24_S26A/B/C"/>
</dbReference>
<dbReference type="InterPro" id="IPR001387">
    <property type="entry name" value="Cro/C1-type_HTH"/>
</dbReference>
<dbReference type="PANTHER" id="PTHR40661:SF1">
    <property type="entry name" value="HTH CRO_C1-TYPE DOMAIN-CONTAINING PROTEIN"/>
    <property type="match status" value="1"/>
</dbReference>
<comment type="caution">
    <text evidence="5">The sequence shown here is derived from an EMBL/GenBank/DDBJ whole genome shotgun (WGS) entry which is preliminary data.</text>
</comment>
<keyword evidence="1" id="KW-0805">Transcription regulation</keyword>
<evidence type="ECO:0000313" key="6">
    <source>
        <dbReference type="Proteomes" id="UP001597199"/>
    </source>
</evidence>
<keyword evidence="3" id="KW-0804">Transcription</keyword>
<dbReference type="Gene3D" id="1.10.260.40">
    <property type="entry name" value="lambda repressor-like DNA-binding domains"/>
    <property type="match status" value="1"/>
</dbReference>
<dbReference type="SMART" id="SM00530">
    <property type="entry name" value="HTH_XRE"/>
    <property type="match status" value="1"/>
</dbReference>
<organism evidence="5 6">
    <name type="scientific">Lacticaseibacillus suilingensis</name>
    <dbReference type="NCBI Taxonomy" id="2799577"/>
    <lineage>
        <taxon>Bacteria</taxon>
        <taxon>Bacillati</taxon>
        <taxon>Bacillota</taxon>
        <taxon>Bacilli</taxon>
        <taxon>Lactobacillales</taxon>
        <taxon>Lactobacillaceae</taxon>
        <taxon>Lacticaseibacillus</taxon>
    </lineage>
</organism>
<evidence type="ECO:0000256" key="1">
    <source>
        <dbReference type="ARBA" id="ARBA00023015"/>
    </source>
</evidence>
<keyword evidence="6" id="KW-1185">Reference proteome</keyword>
<reference evidence="6" key="1">
    <citation type="journal article" date="2019" name="Int. J. Syst. Evol. Microbiol.">
        <title>The Global Catalogue of Microorganisms (GCM) 10K type strain sequencing project: providing services to taxonomists for standard genome sequencing and annotation.</title>
        <authorList>
            <consortium name="The Broad Institute Genomics Platform"/>
            <consortium name="The Broad Institute Genome Sequencing Center for Infectious Disease"/>
            <person name="Wu L."/>
            <person name="Ma J."/>
        </authorList>
    </citation>
    <scope>NUCLEOTIDE SEQUENCE [LARGE SCALE GENOMIC DNA]</scope>
    <source>
        <strain evidence="6">CCM 9110</strain>
    </source>
</reference>
<dbReference type="CDD" id="cd06529">
    <property type="entry name" value="S24_LexA-like"/>
    <property type="match status" value="1"/>
</dbReference>
<evidence type="ECO:0000256" key="2">
    <source>
        <dbReference type="ARBA" id="ARBA00023125"/>
    </source>
</evidence>
<evidence type="ECO:0000313" key="5">
    <source>
        <dbReference type="EMBL" id="MFD1398675.1"/>
    </source>
</evidence>
<proteinExistence type="predicted"/>
<gene>
    <name evidence="5" type="ORF">ACFQ41_05090</name>
</gene>
<dbReference type="InterPro" id="IPR010982">
    <property type="entry name" value="Lambda_DNA-bd_dom_sf"/>
</dbReference>
<dbReference type="CDD" id="cd00093">
    <property type="entry name" value="HTH_XRE"/>
    <property type="match status" value="1"/>
</dbReference>
<protein>
    <submittedName>
        <fullName evidence="5">Helix-turn-helix transcriptional regulator</fullName>
    </submittedName>
</protein>
<dbReference type="Pfam" id="PF00717">
    <property type="entry name" value="Peptidase_S24"/>
    <property type="match status" value="1"/>
</dbReference>